<evidence type="ECO:0000256" key="1">
    <source>
        <dbReference type="SAM" id="MobiDB-lite"/>
    </source>
</evidence>
<dbReference type="Proteomes" id="UP000240883">
    <property type="component" value="Unassembled WGS sequence"/>
</dbReference>
<organism evidence="2 3">
    <name type="scientific">Corynespora cassiicola Philippines</name>
    <dbReference type="NCBI Taxonomy" id="1448308"/>
    <lineage>
        <taxon>Eukaryota</taxon>
        <taxon>Fungi</taxon>
        <taxon>Dikarya</taxon>
        <taxon>Ascomycota</taxon>
        <taxon>Pezizomycotina</taxon>
        <taxon>Dothideomycetes</taxon>
        <taxon>Pleosporomycetidae</taxon>
        <taxon>Pleosporales</taxon>
        <taxon>Corynesporascaceae</taxon>
        <taxon>Corynespora</taxon>
    </lineage>
</organism>
<evidence type="ECO:0000313" key="3">
    <source>
        <dbReference type="Proteomes" id="UP000240883"/>
    </source>
</evidence>
<feature type="compositionally biased region" description="Polar residues" evidence="1">
    <location>
        <begin position="13"/>
        <end position="28"/>
    </location>
</feature>
<sequence>MTRPAPAHPLTPPQSRIARSSNNRQSFPSAIYSPSPVHSTTSTAPSVSRIPASIDTKAATPYRRASALPTSSHLPTSARLLREQSPLSPAHPPDMSRSRLLDLSPKPSFSSTKTKDTDMSPREFLSQMGRRRPSHPDALQTPPNRTSTYRPSNLHYSSSRDTSKTPCPDTPQDTSSRMDGTESQSQNSTGPAASVWDELDDLKTRIRKIELGGKIPTTSGAAVAQASAERPRTANTSVTTVSSSPKQQRKANASPAESTVGAHTPQKVHPLLKEALAKARQHLSPAIYRVLEATASEALELAELTGSAGPQGTLQSASSVLAGASVPDRQVRRKADNICRSLTELCIAMCDPKSSLASPALRTTIATGSRRPSVQVNGESPSARQGIESDTSPLPRTSPSRALSRIEARRASMMAMSVNGSPREASQETPTPSQSQIPTRLVRAGTSFNRSRKTPEEDDEDLTLRAPSRALTDFRDTRQKSRANREYTSREPLPDLQPAPSIQPTVSLRRPTVTGSGNENHLLYRDGSRRYNIDRQNSPAYEKQVSTDLGSRMQYNPNRNSIGSISALDRSASIPRRYRGASVGE</sequence>
<feature type="region of interest" description="Disordered" evidence="1">
    <location>
        <begin position="1"/>
        <end position="196"/>
    </location>
</feature>
<dbReference type="EMBL" id="KZ678134">
    <property type="protein sequence ID" value="PSN67980.1"/>
    <property type="molecule type" value="Genomic_DNA"/>
</dbReference>
<feature type="compositionally biased region" description="Polar residues" evidence="1">
    <location>
        <begin position="427"/>
        <end position="438"/>
    </location>
</feature>
<feature type="compositionally biased region" description="Polar residues" evidence="1">
    <location>
        <begin position="141"/>
        <end position="160"/>
    </location>
</feature>
<accession>A0A2T2NRG4</accession>
<dbReference type="AlphaFoldDB" id="A0A2T2NRG4"/>
<feature type="region of interest" description="Disordered" evidence="1">
    <location>
        <begin position="363"/>
        <end position="402"/>
    </location>
</feature>
<protein>
    <submittedName>
        <fullName evidence="2">Uncharacterized protein</fullName>
    </submittedName>
</protein>
<feature type="compositionally biased region" description="Polar residues" evidence="1">
    <location>
        <begin position="534"/>
        <end position="564"/>
    </location>
</feature>
<feature type="compositionally biased region" description="Polar residues" evidence="1">
    <location>
        <begin position="171"/>
        <end position="191"/>
    </location>
</feature>
<evidence type="ECO:0000313" key="2">
    <source>
        <dbReference type="EMBL" id="PSN67980.1"/>
    </source>
</evidence>
<feature type="compositionally biased region" description="Basic and acidic residues" evidence="1">
    <location>
        <begin position="472"/>
        <end position="493"/>
    </location>
</feature>
<dbReference type="OrthoDB" id="5369729at2759"/>
<feature type="region of interest" description="Disordered" evidence="1">
    <location>
        <begin position="217"/>
        <end position="265"/>
    </location>
</feature>
<name>A0A2T2NRG4_CORCC</name>
<feature type="compositionally biased region" description="Basic and acidic residues" evidence="1">
    <location>
        <begin position="522"/>
        <end position="533"/>
    </location>
</feature>
<feature type="region of interest" description="Disordered" evidence="1">
    <location>
        <begin position="416"/>
        <end position="585"/>
    </location>
</feature>
<gene>
    <name evidence="2" type="ORF">BS50DRAFT_491560</name>
</gene>
<reference evidence="2 3" key="1">
    <citation type="journal article" date="2018" name="Front. Microbiol.">
        <title>Genome-Wide Analysis of Corynespora cassiicola Leaf Fall Disease Putative Effectors.</title>
        <authorList>
            <person name="Lopez D."/>
            <person name="Ribeiro S."/>
            <person name="Label P."/>
            <person name="Fumanal B."/>
            <person name="Venisse J.S."/>
            <person name="Kohler A."/>
            <person name="de Oliveira R.R."/>
            <person name="Labutti K."/>
            <person name="Lipzen A."/>
            <person name="Lail K."/>
            <person name="Bauer D."/>
            <person name="Ohm R.A."/>
            <person name="Barry K.W."/>
            <person name="Spatafora J."/>
            <person name="Grigoriev I.V."/>
            <person name="Martin F.M."/>
            <person name="Pujade-Renaud V."/>
        </authorList>
    </citation>
    <scope>NUCLEOTIDE SEQUENCE [LARGE SCALE GENOMIC DNA]</scope>
    <source>
        <strain evidence="2 3">Philippines</strain>
    </source>
</reference>
<feature type="compositionally biased region" description="Pro residues" evidence="1">
    <location>
        <begin position="1"/>
        <end position="12"/>
    </location>
</feature>
<feature type="compositionally biased region" description="Polar residues" evidence="1">
    <location>
        <begin position="364"/>
        <end position="401"/>
    </location>
</feature>
<proteinExistence type="predicted"/>
<dbReference type="STRING" id="1448308.A0A2T2NRG4"/>
<feature type="compositionally biased region" description="Polar residues" evidence="1">
    <location>
        <begin position="36"/>
        <end position="46"/>
    </location>
</feature>
<keyword evidence="3" id="KW-1185">Reference proteome</keyword>